<evidence type="ECO:0000313" key="2">
    <source>
        <dbReference type="EMBL" id="KJE89499.1"/>
    </source>
</evidence>
<dbReference type="AlphaFoldDB" id="A0A0D2X0R1"/>
<name>A0A0D2X0R1_CAPO3</name>
<gene>
    <name evidence="2" type="ORF">CAOG_000956</name>
</gene>
<keyword evidence="1" id="KW-1133">Transmembrane helix</keyword>
<organism evidence="2 3">
    <name type="scientific">Capsaspora owczarzaki (strain ATCC 30864)</name>
    <dbReference type="NCBI Taxonomy" id="595528"/>
    <lineage>
        <taxon>Eukaryota</taxon>
        <taxon>Filasterea</taxon>
        <taxon>Capsaspora</taxon>
    </lineage>
</organism>
<dbReference type="InParanoid" id="A0A0D2X0R1"/>
<evidence type="ECO:0000313" key="3">
    <source>
        <dbReference type="Proteomes" id="UP000008743"/>
    </source>
</evidence>
<evidence type="ECO:0000256" key="1">
    <source>
        <dbReference type="SAM" id="Phobius"/>
    </source>
</evidence>
<reference evidence="3" key="1">
    <citation type="submission" date="2011-02" db="EMBL/GenBank/DDBJ databases">
        <title>The Genome Sequence of Capsaspora owczarzaki ATCC 30864.</title>
        <authorList>
            <person name="Russ C."/>
            <person name="Cuomo C."/>
            <person name="Burger G."/>
            <person name="Gray M.W."/>
            <person name="Holland P.W.H."/>
            <person name="King N."/>
            <person name="Lang F.B.F."/>
            <person name="Roger A.J."/>
            <person name="Ruiz-Trillo I."/>
            <person name="Young S.K."/>
            <person name="Zeng Q."/>
            <person name="Gargeya S."/>
            <person name="Alvarado L."/>
            <person name="Berlin A."/>
            <person name="Chapman S.B."/>
            <person name="Chen Z."/>
            <person name="Freedman E."/>
            <person name="Gellesch M."/>
            <person name="Goldberg J."/>
            <person name="Griggs A."/>
            <person name="Gujja S."/>
            <person name="Heilman E."/>
            <person name="Heiman D."/>
            <person name="Howarth C."/>
            <person name="Mehta T."/>
            <person name="Neiman D."/>
            <person name="Pearson M."/>
            <person name="Roberts A."/>
            <person name="Saif S."/>
            <person name="Shea T."/>
            <person name="Shenoy N."/>
            <person name="Sisk P."/>
            <person name="Stolte C."/>
            <person name="Sykes S."/>
            <person name="White J."/>
            <person name="Yandava C."/>
            <person name="Haas B."/>
            <person name="Nusbaum C."/>
            <person name="Birren B."/>
        </authorList>
    </citation>
    <scope>NUCLEOTIDE SEQUENCE</scope>
    <source>
        <strain evidence="3">ATCC 30864</strain>
    </source>
</reference>
<dbReference type="Proteomes" id="UP000008743">
    <property type="component" value="Unassembled WGS sequence"/>
</dbReference>
<feature type="transmembrane region" description="Helical" evidence="1">
    <location>
        <begin position="55"/>
        <end position="75"/>
    </location>
</feature>
<keyword evidence="1" id="KW-0472">Membrane</keyword>
<keyword evidence="3" id="KW-1185">Reference proteome</keyword>
<dbReference type="EMBL" id="KE346360">
    <property type="protein sequence ID" value="KJE89499.1"/>
    <property type="molecule type" value="Genomic_DNA"/>
</dbReference>
<protein>
    <submittedName>
        <fullName evidence="2">Uncharacterized protein</fullName>
    </submittedName>
</protein>
<proteinExistence type="predicted"/>
<sequence length="170" mass="18265">MACSCFCCKRLVNCFFQTLAFLARTVASLPGTVASLPGRFRKFLASYLSNHRKRLLTVVVVVQFVASIFTLTGAFLTSDDTSKDVLIAIGTAFLISLCITLQDVLSSQEKTDSLVAALLSEPVELDRTVLVRTLATDSAQPLPPTRVGIVDQAGVDLSRAPSRPDSADLV</sequence>
<feature type="transmembrane region" description="Helical" evidence="1">
    <location>
        <begin position="87"/>
        <end position="105"/>
    </location>
</feature>
<accession>A0A0D2X0R1</accession>
<keyword evidence="1" id="KW-0812">Transmembrane</keyword>